<dbReference type="KEGG" id="elux:BTN50_1272"/>
<reference evidence="3" key="1">
    <citation type="submission" date="2017-04" db="EMBL/GenBank/DDBJ databases">
        <title>Genome evolution of the luminous symbionts of deep sea anglerfish.</title>
        <authorList>
            <person name="Hendry T.A."/>
        </authorList>
    </citation>
    <scope>NUCLEOTIDE SEQUENCE [LARGE SCALE GENOMIC DNA]</scope>
</reference>
<accession>A0A291B9Q4</accession>
<name>A0A291B9Q4_9GAMM</name>
<evidence type="ECO:0000313" key="2">
    <source>
        <dbReference type="EMBL" id="ATF09758.1"/>
    </source>
</evidence>
<organism evidence="2 3">
    <name type="scientific">Candidatus Enterovibrio altilux</name>
    <dbReference type="NCBI Taxonomy" id="1927128"/>
    <lineage>
        <taxon>Bacteria</taxon>
        <taxon>Pseudomonadati</taxon>
        <taxon>Pseudomonadota</taxon>
        <taxon>Gammaproteobacteria</taxon>
        <taxon>Vibrionales</taxon>
        <taxon>Vibrionaceae</taxon>
        <taxon>Enterovibrio</taxon>
    </lineage>
</organism>
<keyword evidence="3" id="KW-1185">Reference proteome</keyword>
<protein>
    <submittedName>
        <fullName evidence="2">Mobile element protein</fullName>
    </submittedName>
</protein>
<dbReference type="Proteomes" id="UP000218160">
    <property type="component" value="Chromosome 1"/>
</dbReference>
<gene>
    <name evidence="2" type="ORF">BTN50_1272</name>
</gene>
<proteinExistence type="predicted"/>
<evidence type="ECO:0000259" key="1">
    <source>
        <dbReference type="Pfam" id="PF13737"/>
    </source>
</evidence>
<dbReference type="AlphaFoldDB" id="A0A291B9Q4"/>
<dbReference type="EMBL" id="CP020660">
    <property type="protein sequence ID" value="ATF09758.1"/>
    <property type="molecule type" value="Genomic_DNA"/>
</dbReference>
<dbReference type="InterPro" id="IPR025668">
    <property type="entry name" value="Tnp_DDE_dom"/>
</dbReference>
<evidence type="ECO:0000313" key="3">
    <source>
        <dbReference type="Proteomes" id="UP000218160"/>
    </source>
</evidence>
<dbReference type="Pfam" id="PF13737">
    <property type="entry name" value="DDE_Tnp_1_5"/>
    <property type="match status" value="1"/>
</dbReference>
<sequence>MRILMPLSSLPKFINFVFKLAQLPLSCPHYSCMSKRIKMVDVPFKMKKKGSIQYLSIDFTG</sequence>
<feature type="domain" description="Transposase DDE" evidence="1">
    <location>
        <begin position="5"/>
        <end position="61"/>
    </location>
</feature>